<proteinExistence type="predicted"/>
<gene>
    <name evidence="2" type="ORF">CEXT_123791</name>
</gene>
<dbReference type="Proteomes" id="UP001054945">
    <property type="component" value="Unassembled WGS sequence"/>
</dbReference>
<evidence type="ECO:0000313" key="2">
    <source>
        <dbReference type="EMBL" id="GIY70006.1"/>
    </source>
</evidence>
<evidence type="ECO:0000313" key="3">
    <source>
        <dbReference type="Proteomes" id="UP001054945"/>
    </source>
</evidence>
<keyword evidence="3" id="KW-1185">Reference proteome</keyword>
<reference evidence="2 3" key="1">
    <citation type="submission" date="2021-06" db="EMBL/GenBank/DDBJ databases">
        <title>Caerostris extrusa draft genome.</title>
        <authorList>
            <person name="Kono N."/>
            <person name="Arakawa K."/>
        </authorList>
    </citation>
    <scope>NUCLEOTIDE SEQUENCE [LARGE SCALE GENOMIC DNA]</scope>
</reference>
<feature type="region of interest" description="Disordered" evidence="1">
    <location>
        <begin position="1"/>
        <end position="32"/>
    </location>
</feature>
<organism evidence="2 3">
    <name type="scientific">Caerostris extrusa</name>
    <name type="common">Bark spider</name>
    <name type="synonym">Caerostris bankana</name>
    <dbReference type="NCBI Taxonomy" id="172846"/>
    <lineage>
        <taxon>Eukaryota</taxon>
        <taxon>Metazoa</taxon>
        <taxon>Ecdysozoa</taxon>
        <taxon>Arthropoda</taxon>
        <taxon>Chelicerata</taxon>
        <taxon>Arachnida</taxon>
        <taxon>Araneae</taxon>
        <taxon>Araneomorphae</taxon>
        <taxon>Entelegynae</taxon>
        <taxon>Araneoidea</taxon>
        <taxon>Araneidae</taxon>
        <taxon>Caerostris</taxon>
    </lineage>
</organism>
<accession>A0AAV4VJG0</accession>
<dbReference type="EMBL" id="BPLR01014615">
    <property type="protein sequence ID" value="GIY70006.1"/>
    <property type="molecule type" value="Genomic_DNA"/>
</dbReference>
<evidence type="ECO:0000256" key="1">
    <source>
        <dbReference type="SAM" id="MobiDB-lite"/>
    </source>
</evidence>
<dbReference type="AlphaFoldDB" id="A0AAV4VJG0"/>
<comment type="caution">
    <text evidence="2">The sequence shown here is derived from an EMBL/GenBank/DDBJ whole genome shotgun (WGS) entry which is preliminary data.</text>
</comment>
<sequence>MSIHSFQSTLSTKAPTTTNSTNTVRRHPASFEPQQQTKTCIHVSTNNLANREEDTYTTLSPGSCTIYFSLFPFESTIHPLAFEVTVNTPPYIFLGILNATWGEVPVHYPGQQPPLWSSMERGCLSKGS</sequence>
<name>A0AAV4VJG0_CAEEX</name>
<protein>
    <submittedName>
        <fullName evidence="2">Uncharacterized protein</fullName>
    </submittedName>
</protein>
<feature type="compositionally biased region" description="Low complexity" evidence="1">
    <location>
        <begin position="8"/>
        <end position="23"/>
    </location>
</feature>